<sequence>MLDVLLLIIMLYASVNKVLSVILFRAANYLFHQQLKGSHQLHPASLLLVVKTLNVVKEMVLLLAIAFAVLKEIRLTVFVDADMSVIPIKIATKL</sequence>
<dbReference type="AlphaFoldDB" id="A0A6M2E126"/>
<name>A0A6M2E126_XENCH</name>
<keyword evidence="1" id="KW-0472">Membrane</keyword>
<feature type="transmembrane region" description="Helical" evidence="1">
    <location>
        <begin position="44"/>
        <end position="70"/>
    </location>
</feature>
<protein>
    <submittedName>
        <fullName evidence="2">Putative product</fullName>
    </submittedName>
</protein>
<organism evidence="2">
    <name type="scientific">Xenopsylla cheopis</name>
    <name type="common">Oriental rat flea</name>
    <name type="synonym">Pulex cheopis</name>
    <dbReference type="NCBI Taxonomy" id="163159"/>
    <lineage>
        <taxon>Eukaryota</taxon>
        <taxon>Metazoa</taxon>
        <taxon>Ecdysozoa</taxon>
        <taxon>Arthropoda</taxon>
        <taxon>Hexapoda</taxon>
        <taxon>Insecta</taxon>
        <taxon>Pterygota</taxon>
        <taxon>Neoptera</taxon>
        <taxon>Endopterygota</taxon>
        <taxon>Siphonaptera</taxon>
        <taxon>Pulicidae</taxon>
        <taxon>Xenopsyllinae</taxon>
        <taxon>Xenopsylla</taxon>
    </lineage>
</organism>
<keyword evidence="1" id="KW-1133">Transmembrane helix</keyword>
<dbReference type="EMBL" id="GIIL01006841">
    <property type="protein sequence ID" value="NOV50567.1"/>
    <property type="molecule type" value="Transcribed_RNA"/>
</dbReference>
<keyword evidence="1" id="KW-0812">Transmembrane</keyword>
<proteinExistence type="predicted"/>
<reference evidence="2" key="1">
    <citation type="submission" date="2020-03" db="EMBL/GenBank/DDBJ databases">
        <title>Transcriptomic Profiling of the Digestive Tract of the Rat Flea, Xenopsylla cheopis, Following Blood Feeding and Infection with Yersinia pestis.</title>
        <authorList>
            <person name="Bland D.M."/>
            <person name="Martens C.A."/>
            <person name="Virtaneva K."/>
            <person name="Kanakabandi K."/>
            <person name="Long D."/>
            <person name="Rosenke R."/>
            <person name="Saturday G.A."/>
            <person name="Hoyt F.H."/>
            <person name="Bruno D.P."/>
            <person name="Ribeiro J.M.C."/>
            <person name="Hinnebusch J."/>
        </authorList>
    </citation>
    <scope>NUCLEOTIDE SEQUENCE</scope>
</reference>
<accession>A0A6M2E126</accession>
<evidence type="ECO:0000313" key="2">
    <source>
        <dbReference type="EMBL" id="NOV50567.1"/>
    </source>
</evidence>
<evidence type="ECO:0000256" key="1">
    <source>
        <dbReference type="SAM" id="Phobius"/>
    </source>
</evidence>